<dbReference type="EMBL" id="MU006093">
    <property type="protein sequence ID" value="KAF2840421.1"/>
    <property type="molecule type" value="Genomic_DNA"/>
</dbReference>
<dbReference type="Pfam" id="PF09428">
    <property type="entry name" value="DUF2011"/>
    <property type="match status" value="1"/>
</dbReference>
<feature type="compositionally biased region" description="Basic residues" evidence="1">
    <location>
        <begin position="174"/>
        <end position="192"/>
    </location>
</feature>
<feature type="region of interest" description="Disordered" evidence="1">
    <location>
        <begin position="164"/>
        <end position="247"/>
    </location>
</feature>
<evidence type="ECO:0000313" key="2">
    <source>
        <dbReference type="EMBL" id="KAF2840421.1"/>
    </source>
</evidence>
<evidence type="ECO:0000313" key="3">
    <source>
        <dbReference type="Proteomes" id="UP000799429"/>
    </source>
</evidence>
<feature type="compositionally biased region" description="Basic and acidic residues" evidence="1">
    <location>
        <begin position="1"/>
        <end position="15"/>
    </location>
</feature>
<feature type="region of interest" description="Disordered" evidence="1">
    <location>
        <begin position="1"/>
        <end position="31"/>
    </location>
</feature>
<reference evidence="2" key="1">
    <citation type="journal article" date="2020" name="Stud. Mycol.">
        <title>101 Dothideomycetes genomes: a test case for predicting lifestyles and emergence of pathogens.</title>
        <authorList>
            <person name="Haridas S."/>
            <person name="Albert R."/>
            <person name="Binder M."/>
            <person name="Bloem J."/>
            <person name="Labutti K."/>
            <person name="Salamov A."/>
            <person name="Andreopoulos B."/>
            <person name="Baker S."/>
            <person name="Barry K."/>
            <person name="Bills G."/>
            <person name="Bluhm B."/>
            <person name="Cannon C."/>
            <person name="Castanera R."/>
            <person name="Culley D."/>
            <person name="Daum C."/>
            <person name="Ezra D."/>
            <person name="Gonzalez J."/>
            <person name="Henrissat B."/>
            <person name="Kuo A."/>
            <person name="Liang C."/>
            <person name="Lipzen A."/>
            <person name="Lutzoni F."/>
            <person name="Magnuson J."/>
            <person name="Mondo S."/>
            <person name="Nolan M."/>
            <person name="Ohm R."/>
            <person name="Pangilinan J."/>
            <person name="Park H.-J."/>
            <person name="Ramirez L."/>
            <person name="Alfaro M."/>
            <person name="Sun H."/>
            <person name="Tritt A."/>
            <person name="Yoshinaga Y."/>
            <person name="Zwiers L.-H."/>
            <person name="Turgeon B."/>
            <person name="Goodwin S."/>
            <person name="Spatafora J."/>
            <person name="Crous P."/>
            <person name="Grigoriev I."/>
        </authorList>
    </citation>
    <scope>NUCLEOTIDE SEQUENCE</scope>
    <source>
        <strain evidence="2">CBS 101060</strain>
    </source>
</reference>
<sequence length="247" mass="28149">MFEIPEAKRVRREDLYSPQSSPRSSPDPELTELFHAHIQQEFEPTTVVIEEAQHILAPIGKQKDDNSPELEFRLFARTKNDAQVAPQKIRLDSPTAENGEPGFINPERDKSYYLADPSSRESLEYDAVAVTGNEVSKWARKPCPGCVLPWRVTTITMKDVTVHLGQPEGDAGPRKRRRLGKKGRIVMRKRRDARNAERDLASRLAAEEEAAEREKRTRRNREKKVKKRERDKAKKNAGTEGEAGVEV</sequence>
<accession>A0A9P4SCY3</accession>
<organism evidence="2 3">
    <name type="scientific">Patellaria atrata CBS 101060</name>
    <dbReference type="NCBI Taxonomy" id="1346257"/>
    <lineage>
        <taxon>Eukaryota</taxon>
        <taxon>Fungi</taxon>
        <taxon>Dikarya</taxon>
        <taxon>Ascomycota</taxon>
        <taxon>Pezizomycotina</taxon>
        <taxon>Dothideomycetes</taxon>
        <taxon>Dothideomycetes incertae sedis</taxon>
        <taxon>Patellariales</taxon>
        <taxon>Patellariaceae</taxon>
        <taxon>Patellaria</taxon>
    </lineage>
</organism>
<dbReference type="InterPro" id="IPR018555">
    <property type="entry name" value="C630.06c-like"/>
</dbReference>
<protein>
    <submittedName>
        <fullName evidence="2">Uncharacterized protein</fullName>
    </submittedName>
</protein>
<dbReference type="OrthoDB" id="5425061at2759"/>
<feature type="compositionally biased region" description="Basic residues" evidence="1">
    <location>
        <begin position="216"/>
        <end position="227"/>
    </location>
</feature>
<evidence type="ECO:0000256" key="1">
    <source>
        <dbReference type="SAM" id="MobiDB-lite"/>
    </source>
</evidence>
<comment type="caution">
    <text evidence="2">The sequence shown here is derived from an EMBL/GenBank/DDBJ whole genome shotgun (WGS) entry which is preliminary data.</text>
</comment>
<dbReference type="AlphaFoldDB" id="A0A9P4SCY3"/>
<dbReference type="Proteomes" id="UP000799429">
    <property type="component" value="Unassembled WGS sequence"/>
</dbReference>
<proteinExistence type="predicted"/>
<name>A0A9P4SCY3_9PEZI</name>
<gene>
    <name evidence="2" type="ORF">M501DRAFT_1002775</name>
</gene>
<feature type="compositionally biased region" description="Low complexity" evidence="1">
    <location>
        <begin position="17"/>
        <end position="28"/>
    </location>
</feature>
<keyword evidence="3" id="KW-1185">Reference proteome</keyword>